<evidence type="ECO:0000256" key="11">
    <source>
        <dbReference type="ARBA" id="ARBA00026124"/>
    </source>
</evidence>
<dbReference type="GO" id="GO:0006431">
    <property type="term" value="P:methionyl-tRNA aminoacylation"/>
    <property type="evidence" value="ECO:0000318"/>
    <property type="project" value="GO_Central"/>
</dbReference>
<comment type="catalytic activity">
    <reaction evidence="14">
        <text>tRNA(Met) + L-methionine + ATP = L-methionyl-tRNA(Met) + AMP + diphosphate</text>
        <dbReference type="Rhea" id="RHEA:13481"/>
        <dbReference type="Rhea" id="RHEA-COMP:9667"/>
        <dbReference type="Rhea" id="RHEA-COMP:9698"/>
        <dbReference type="ChEBI" id="CHEBI:30616"/>
        <dbReference type="ChEBI" id="CHEBI:33019"/>
        <dbReference type="ChEBI" id="CHEBI:57844"/>
        <dbReference type="ChEBI" id="CHEBI:78442"/>
        <dbReference type="ChEBI" id="CHEBI:78530"/>
        <dbReference type="ChEBI" id="CHEBI:456215"/>
        <dbReference type="EC" id="6.1.1.10"/>
    </reaction>
</comment>
<protein>
    <recommendedName>
        <fullName evidence="11">Methionine--tRNA ligase, mitochondrial</fullName>
        <ecNumber evidence="3">6.1.1.10</ecNumber>
    </recommendedName>
    <alternativeName>
        <fullName evidence="12">Methionyl-tRNA synthetase 2</fullName>
    </alternativeName>
    <alternativeName>
        <fullName evidence="13">Mitochondrial methionyl-tRNA synthetase</fullName>
    </alternativeName>
</protein>
<dbReference type="GO" id="GO:0004825">
    <property type="term" value="F:methionine-tRNA ligase activity"/>
    <property type="evidence" value="ECO:0000318"/>
    <property type="project" value="GO_Central"/>
</dbReference>
<comment type="similarity">
    <text evidence="2 15">Belongs to the class-I aminoacyl-tRNA synthetase family.</text>
</comment>
<dbReference type="InterPro" id="IPR041872">
    <property type="entry name" value="Anticodon_Met"/>
</dbReference>
<dbReference type="InParanoid" id="A0A6I8NR33"/>
<accession>A0A6I8NR33</accession>
<dbReference type="NCBIfam" id="TIGR00398">
    <property type="entry name" value="metG"/>
    <property type="match status" value="1"/>
</dbReference>
<dbReference type="PRINTS" id="PR01041">
    <property type="entry name" value="TRNASYNTHMET"/>
</dbReference>
<comment type="subcellular location">
    <subcellularLocation>
        <location evidence="1">Mitochondrion matrix</location>
    </subcellularLocation>
</comment>
<dbReference type="Gene3D" id="1.10.730.10">
    <property type="entry name" value="Isoleucyl-tRNA Synthetase, Domain 1"/>
    <property type="match status" value="1"/>
</dbReference>
<dbReference type="CDD" id="cd00814">
    <property type="entry name" value="MetRS_core"/>
    <property type="match status" value="1"/>
</dbReference>
<dbReference type="GeneTree" id="ENSGT00550000075136"/>
<evidence type="ECO:0000256" key="13">
    <source>
        <dbReference type="ARBA" id="ARBA00030331"/>
    </source>
</evidence>
<evidence type="ECO:0000313" key="19">
    <source>
        <dbReference type="Proteomes" id="UP000002279"/>
    </source>
</evidence>
<dbReference type="InterPro" id="IPR014758">
    <property type="entry name" value="Met-tRNA_synth"/>
</dbReference>
<evidence type="ECO:0000256" key="6">
    <source>
        <dbReference type="ARBA" id="ARBA00022840"/>
    </source>
</evidence>
<keyword evidence="6 15" id="KW-0067">ATP-binding</keyword>
<evidence type="ECO:0000256" key="4">
    <source>
        <dbReference type="ARBA" id="ARBA00022598"/>
    </source>
</evidence>
<dbReference type="InterPro" id="IPR014729">
    <property type="entry name" value="Rossmann-like_a/b/a_fold"/>
</dbReference>
<evidence type="ECO:0000256" key="14">
    <source>
        <dbReference type="ARBA" id="ARBA00047364"/>
    </source>
</evidence>
<dbReference type="AlphaFoldDB" id="A0A6I8NR33"/>
<dbReference type="Pfam" id="PF09334">
    <property type="entry name" value="tRNA-synt_1g"/>
    <property type="match status" value="1"/>
</dbReference>
<evidence type="ECO:0000256" key="3">
    <source>
        <dbReference type="ARBA" id="ARBA00012838"/>
    </source>
</evidence>
<name>A0A6I8NR33_ORNAN</name>
<reference evidence="18" key="3">
    <citation type="submission" date="2025-09" db="UniProtKB">
        <authorList>
            <consortium name="Ensembl"/>
        </authorList>
    </citation>
    <scope>IDENTIFICATION</scope>
    <source>
        <strain evidence="18">Glennie</strain>
    </source>
</reference>
<evidence type="ECO:0000256" key="1">
    <source>
        <dbReference type="ARBA" id="ARBA00004305"/>
    </source>
</evidence>
<dbReference type="GO" id="GO:0005739">
    <property type="term" value="C:mitochondrion"/>
    <property type="evidence" value="ECO:0000318"/>
    <property type="project" value="GO_Central"/>
</dbReference>
<evidence type="ECO:0000259" key="17">
    <source>
        <dbReference type="Pfam" id="PF19303"/>
    </source>
</evidence>
<keyword evidence="9" id="KW-0496">Mitochondrion</keyword>
<evidence type="ECO:0000259" key="16">
    <source>
        <dbReference type="Pfam" id="PF09334"/>
    </source>
</evidence>
<dbReference type="InterPro" id="IPR009080">
    <property type="entry name" value="tRNAsynth_Ia_anticodon-bd"/>
</dbReference>
<evidence type="ECO:0000256" key="15">
    <source>
        <dbReference type="RuleBase" id="RU363039"/>
    </source>
</evidence>
<keyword evidence="7 15" id="KW-0648">Protein biosynthesis</keyword>
<keyword evidence="5 15" id="KW-0547">Nucleotide-binding</keyword>
<dbReference type="InterPro" id="IPR015413">
    <property type="entry name" value="Methionyl/Leucyl_tRNA_Synth"/>
</dbReference>
<evidence type="ECO:0000256" key="9">
    <source>
        <dbReference type="ARBA" id="ARBA00023128"/>
    </source>
</evidence>
<dbReference type="EC" id="6.1.1.10" evidence="3"/>
<dbReference type="Gene3D" id="3.40.50.620">
    <property type="entry name" value="HUPs"/>
    <property type="match status" value="1"/>
</dbReference>
<keyword evidence="4 15" id="KW-0436">Ligase</keyword>
<keyword evidence="10 15" id="KW-0030">Aminoacyl-tRNA synthetase</keyword>
<evidence type="ECO:0000256" key="8">
    <source>
        <dbReference type="ARBA" id="ARBA00022946"/>
    </source>
</evidence>
<keyword evidence="19" id="KW-1185">Reference proteome</keyword>
<keyword evidence="8" id="KW-0809">Transit peptide</keyword>
<dbReference type="PANTHER" id="PTHR43326:SF1">
    <property type="entry name" value="METHIONINE--TRNA LIGASE, MITOCHONDRIAL"/>
    <property type="match status" value="1"/>
</dbReference>
<dbReference type="InterPro" id="IPR033911">
    <property type="entry name" value="MetRS_core"/>
</dbReference>
<dbReference type="SUPFAM" id="SSF52374">
    <property type="entry name" value="Nucleotidylyl transferase"/>
    <property type="match status" value="1"/>
</dbReference>
<dbReference type="GO" id="GO:0005759">
    <property type="term" value="C:mitochondrial matrix"/>
    <property type="evidence" value="ECO:0007669"/>
    <property type="project" value="UniProtKB-SubCell"/>
</dbReference>
<gene>
    <name evidence="18" type="primary">MARS2</name>
</gene>
<dbReference type="PANTHER" id="PTHR43326">
    <property type="entry name" value="METHIONYL-TRNA SYNTHETASE"/>
    <property type="match status" value="1"/>
</dbReference>
<dbReference type="Gene3D" id="2.170.220.10">
    <property type="match status" value="1"/>
</dbReference>
<feature type="domain" description="Methionyl/Leucyl tRNA synthetase" evidence="16">
    <location>
        <begin position="40"/>
        <end position="398"/>
    </location>
</feature>
<evidence type="ECO:0000256" key="5">
    <source>
        <dbReference type="ARBA" id="ARBA00022741"/>
    </source>
</evidence>
<proteinExistence type="inferred from homology"/>
<dbReference type="Ensembl" id="ENSOANT00000055250.1">
    <property type="protein sequence ID" value="ENSOANP00000043381.1"/>
    <property type="gene ID" value="ENSOANG00000036489.1"/>
</dbReference>
<organism evidence="18 19">
    <name type="scientific">Ornithorhynchus anatinus</name>
    <name type="common">Duckbill platypus</name>
    <dbReference type="NCBI Taxonomy" id="9258"/>
    <lineage>
        <taxon>Eukaryota</taxon>
        <taxon>Metazoa</taxon>
        <taxon>Chordata</taxon>
        <taxon>Craniata</taxon>
        <taxon>Vertebrata</taxon>
        <taxon>Euteleostomi</taxon>
        <taxon>Mammalia</taxon>
        <taxon>Monotremata</taxon>
        <taxon>Ornithorhynchidae</taxon>
        <taxon>Ornithorhynchus</taxon>
    </lineage>
</organism>
<evidence type="ECO:0000256" key="7">
    <source>
        <dbReference type="ARBA" id="ARBA00022917"/>
    </source>
</evidence>
<evidence type="ECO:0000256" key="10">
    <source>
        <dbReference type="ARBA" id="ARBA00023146"/>
    </source>
</evidence>
<dbReference type="SUPFAM" id="SSF47323">
    <property type="entry name" value="Anticodon-binding domain of a subclass of class I aminoacyl-tRNA synthetases"/>
    <property type="match status" value="1"/>
</dbReference>
<dbReference type="InterPro" id="IPR023457">
    <property type="entry name" value="Met-tRNA_synth_2"/>
</dbReference>
<evidence type="ECO:0000256" key="12">
    <source>
        <dbReference type="ARBA" id="ARBA00029831"/>
    </source>
</evidence>
<dbReference type="Proteomes" id="UP000002279">
    <property type="component" value="Chromosome 6"/>
</dbReference>
<reference evidence="18" key="2">
    <citation type="submission" date="2025-08" db="UniProtKB">
        <authorList>
            <consortium name="Ensembl"/>
        </authorList>
    </citation>
    <scope>IDENTIFICATION</scope>
    <source>
        <strain evidence="18">Glennie</strain>
    </source>
</reference>
<feature type="domain" description="Methionyl-tRNA synthetase anticodon-binding" evidence="17">
    <location>
        <begin position="423"/>
        <end position="520"/>
    </location>
</feature>
<evidence type="ECO:0000313" key="18">
    <source>
        <dbReference type="Ensembl" id="ENSOANP00000043381.1"/>
    </source>
</evidence>
<dbReference type="FunFam" id="1.10.730.10:FF:000022">
    <property type="entry name" value="Methionyl-tRNA synthetase 2, mitochondrial"/>
    <property type="match status" value="1"/>
</dbReference>
<sequence length="572" mass="63297">APPQCACASLTRSYDGGGFPRLLLPRGGPPPPPPRRRRACITTPIFYVNAAPHIGHLYSALLADALARHRRLRDAVPVLLSTGTDEHGLKIQQAAADSGLSPPDFCQRNSARFRRLFEEADVSFGDFVRTSEGRHRRAVEHFWARLAERDLLYKGRYRGWYCTADEAFVPQDRVAWRPDPSGDSVPVSLDSGHPVHWTEEENYMFRLSRFRDPLLRWLRDDPAAVAPEPFRRHVLRWLREELPDLSVSRERSRLHWGIPVPGDPTQTVYVWLDALVSYLTVTGYPGPGAADTCHVLGKDILRFHAVYWPALLLAAGLPPPRRIRVHSHWTVGGRKMSKSLGNAVDPGACLERFTVDGFRYFLLRRGVPGRDGDFSPEKAEGLVNAELADALGGLLNRCTAPALNPAGTFPRFRPARFAARARPEDRALVEAVAALPGLVAAHFDDFRVYRALEAVADCVRQANGFVQRHAPWRLGRDHPDEGPWADTVLHVALESLRVFGTLLQPVVPATAHRLLSRLGVAPAERGLGAVDFLPGSRGRPCPFEGRGLGPDTGVLFPRLGGAGGRRARDPGR</sequence>
<dbReference type="OMA" id="NMFLPDR"/>
<dbReference type="Pfam" id="PF19303">
    <property type="entry name" value="Anticodon_3"/>
    <property type="match status" value="1"/>
</dbReference>
<dbReference type="FunCoup" id="A0A6I8NR33">
    <property type="interactions" value="812"/>
</dbReference>
<reference evidence="18 19" key="1">
    <citation type="journal article" date="2008" name="Nature">
        <title>Genome analysis of the platypus reveals unique signatures of evolution.</title>
        <authorList>
            <person name="Warren W.C."/>
            <person name="Hillier L.W."/>
            <person name="Marshall Graves J.A."/>
            <person name="Birney E."/>
            <person name="Ponting C.P."/>
            <person name="Grutzner F."/>
            <person name="Belov K."/>
            <person name="Miller W."/>
            <person name="Clarke L."/>
            <person name="Chinwalla A.T."/>
            <person name="Yang S.P."/>
            <person name="Heger A."/>
            <person name="Locke D.P."/>
            <person name="Miethke P."/>
            <person name="Waters P.D."/>
            <person name="Veyrunes F."/>
            <person name="Fulton L."/>
            <person name="Fulton B."/>
            <person name="Graves T."/>
            <person name="Wallis J."/>
            <person name="Puente X.S."/>
            <person name="Lopez-Otin C."/>
            <person name="Ordonez G.R."/>
            <person name="Eichler E.E."/>
            <person name="Chen L."/>
            <person name="Cheng Z."/>
            <person name="Deakin J.E."/>
            <person name="Alsop A."/>
            <person name="Thompson K."/>
            <person name="Kirby P."/>
            <person name="Papenfuss A.T."/>
            <person name="Wakefield M.J."/>
            <person name="Olender T."/>
            <person name="Lancet D."/>
            <person name="Huttley G.A."/>
            <person name="Smit A.F."/>
            <person name="Pask A."/>
            <person name="Temple-Smith P."/>
            <person name="Batzer M.A."/>
            <person name="Walker J.A."/>
            <person name="Konkel M.K."/>
            <person name="Harris R.S."/>
            <person name="Whittington C.M."/>
            <person name="Wong E.S."/>
            <person name="Gemmell N.J."/>
            <person name="Buschiazzo E."/>
            <person name="Vargas Jentzsch I.M."/>
            <person name="Merkel A."/>
            <person name="Schmitz J."/>
            <person name="Zemann A."/>
            <person name="Churakov G."/>
            <person name="Kriegs J.O."/>
            <person name="Brosius J."/>
            <person name="Murchison E.P."/>
            <person name="Sachidanandam R."/>
            <person name="Smith C."/>
            <person name="Hannon G.J."/>
            <person name="Tsend-Ayush E."/>
            <person name="McMillan D."/>
            <person name="Attenborough R."/>
            <person name="Rens W."/>
            <person name="Ferguson-Smith M."/>
            <person name="Lefevre C.M."/>
            <person name="Sharp J.A."/>
            <person name="Nicholas K.R."/>
            <person name="Ray D.A."/>
            <person name="Kube M."/>
            <person name="Reinhardt R."/>
            <person name="Pringle T.H."/>
            <person name="Taylor J."/>
            <person name="Jones R.C."/>
            <person name="Nixon B."/>
            <person name="Dacheux J.L."/>
            <person name="Niwa H."/>
            <person name="Sekita Y."/>
            <person name="Huang X."/>
            <person name="Stark A."/>
            <person name="Kheradpour P."/>
            <person name="Kellis M."/>
            <person name="Flicek P."/>
            <person name="Chen Y."/>
            <person name="Webber C."/>
            <person name="Hardison R."/>
            <person name="Nelson J."/>
            <person name="Hallsworth-Pepin K."/>
            <person name="Delehaunty K."/>
            <person name="Markovic C."/>
            <person name="Minx P."/>
            <person name="Feng Y."/>
            <person name="Kremitzki C."/>
            <person name="Mitreva M."/>
            <person name="Glasscock J."/>
            <person name="Wylie T."/>
            <person name="Wohldmann P."/>
            <person name="Thiru P."/>
            <person name="Nhan M.N."/>
            <person name="Pohl C.S."/>
            <person name="Smith S.M."/>
            <person name="Hou S."/>
            <person name="Nefedov M."/>
            <person name="de Jong P.J."/>
            <person name="Renfree M.B."/>
            <person name="Mardis E.R."/>
            <person name="Wilson R.K."/>
        </authorList>
    </citation>
    <scope>NUCLEOTIDE SEQUENCE [LARGE SCALE GENOMIC DNA]</scope>
    <source>
        <strain evidence="18 19">Glennie</strain>
    </source>
</reference>
<dbReference type="CDD" id="cd07957">
    <property type="entry name" value="Anticodon_Ia_Met"/>
    <property type="match status" value="1"/>
</dbReference>
<dbReference type="FunFam" id="2.170.220.10:FF:000001">
    <property type="entry name" value="methionine--tRNA ligase, mitochondrial"/>
    <property type="match status" value="1"/>
</dbReference>
<dbReference type="GO" id="GO:0005524">
    <property type="term" value="F:ATP binding"/>
    <property type="evidence" value="ECO:0007669"/>
    <property type="project" value="UniProtKB-KW"/>
</dbReference>
<dbReference type="Bgee" id="ENSOANG00000036489">
    <property type="expression patterns" value="Expressed in heart and 8 other cell types or tissues"/>
</dbReference>
<evidence type="ECO:0000256" key="2">
    <source>
        <dbReference type="ARBA" id="ARBA00005594"/>
    </source>
</evidence>